<name>A0A0S2I116_9BACT</name>
<proteinExistence type="predicted"/>
<dbReference type="Proteomes" id="UP000064893">
    <property type="component" value="Chromosome"/>
</dbReference>
<feature type="domain" description="Secretion system C-terminal sorting" evidence="2">
    <location>
        <begin position="1065"/>
        <end position="1140"/>
    </location>
</feature>
<dbReference type="InterPro" id="IPR018247">
    <property type="entry name" value="EF_Hand_1_Ca_BS"/>
</dbReference>
<dbReference type="InterPro" id="IPR007742">
    <property type="entry name" value="NosD_dom"/>
</dbReference>
<dbReference type="OrthoDB" id="1037816at2"/>
<dbReference type="InterPro" id="IPR026444">
    <property type="entry name" value="Secre_tail"/>
</dbReference>
<dbReference type="Pfam" id="PF18962">
    <property type="entry name" value="Por_Secre_tail"/>
    <property type="match status" value="1"/>
</dbReference>
<dbReference type="PROSITE" id="PS00018">
    <property type="entry name" value="EF_HAND_1"/>
    <property type="match status" value="1"/>
</dbReference>
<dbReference type="SUPFAM" id="SSF51126">
    <property type="entry name" value="Pectin lyase-like"/>
    <property type="match status" value="1"/>
</dbReference>
<evidence type="ECO:0000313" key="4">
    <source>
        <dbReference type="Proteomes" id="UP000064893"/>
    </source>
</evidence>
<evidence type="ECO:0000259" key="1">
    <source>
        <dbReference type="Pfam" id="PF05048"/>
    </source>
</evidence>
<dbReference type="EMBL" id="CP013118">
    <property type="protein sequence ID" value="ALO15947.1"/>
    <property type="molecule type" value="Genomic_DNA"/>
</dbReference>
<organism evidence="3 4">
    <name type="scientific">Salinivirga cyanobacteriivorans</name>
    <dbReference type="NCBI Taxonomy" id="1307839"/>
    <lineage>
        <taxon>Bacteria</taxon>
        <taxon>Pseudomonadati</taxon>
        <taxon>Bacteroidota</taxon>
        <taxon>Bacteroidia</taxon>
        <taxon>Bacteroidales</taxon>
        <taxon>Salinivirgaceae</taxon>
        <taxon>Salinivirga</taxon>
    </lineage>
</organism>
<dbReference type="InterPro" id="IPR011990">
    <property type="entry name" value="TPR-like_helical_dom_sf"/>
</dbReference>
<dbReference type="Pfam" id="PF05048">
    <property type="entry name" value="NosD"/>
    <property type="match status" value="1"/>
</dbReference>
<protein>
    <recommendedName>
        <fullName evidence="5">Secretion system C-terminal sorting domain-containing protein</fullName>
    </recommendedName>
</protein>
<dbReference type="Gene3D" id="1.25.40.10">
    <property type="entry name" value="Tetratricopeptide repeat domain"/>
    <property type="match status" value="1"/>
</dbReference>
<reference evidence="3 4" key="1">
    <citation type="submission" date="2015-11" db="EMBL/GenBank/DDBJ databases">
        <title>Description and complete genome sequence of a novel strain predominating in hypersaline microbial mats and representing a new family of the Bacteriodetes phylum.</title>
        <authorList>
            <person name="Spring S."/>
            <person name="Bunk B."/>
            <person name="Sproer C."/>
            <person name="Klenk H.-P."/>
        </authorList>
    </citation>
    <scope>NUCLEOTIDE SEQUENCE [LARGE SCALE GENOMIC DNA]</scope>
    <source>
        <strain evidence="3 4">L21-Spi-D4</strain>
    </source>
</reference>
<keyword evidence="4" id="KW-1185">Reference proteome</keyword>
<evidence type="ECO:0000259" key="2">
    <source>
        <dbReference type="Pfam" id="PF18962"/>
    </source>
</evidence>
<dbReference type="NCBIfam" id="TIGR04183">
    <property type="entry name" value="Por_Secre_tail"/>
    <property type="match status" value="1"/>
</dbReference>
<sequence>MKSANTTLPDFVDNSELPYFRSIFQGLPMACAHSAEIGYTFTYEVNRMRDMAFDENDSTSLFSISFTYNMNANGGHNPTFPLSGFETAEVMGCADVATFGSFQEDPRRWMTGYDKYEQALANKVESINTINVATPQGLNNLKHWINDHGKGDSTGGLAVFVTYMNNYDSLVELPPESFDAGKTLIKDMIYQTDSAGNPEGHGHEMTFVGYNDLIKYDFNGDGVFTNDIDINNDDTVDMREWEIGALKLAGSSGVNWLQRPNSTLASDSGFLYLPYRLLAKPDINHPNSSFVTSHPYPIDNQKVYVIDVITDYDPKLLLEAEFEHNNRELLSFYMGDEPPDSKWEGNWVLANGGVLSMQGINQEPIEMLFDFSSEQYWDKQYGDGIAIKVYEWPMDTCIYFEGNVLYYGMIDNDGVRVEIEGEQSNVYIDTLEATQNLLIDYFYIPSVIDETIDFSDTDTIPINKDVKVTDFDTILLSNNTVVLKDDVALTINENSYCNITNDVFFQSEYTSTNFVTNGNLVIENNAQLACGPNIGLHGTTQTGKVIVNGCLKLSDQSLSNIAIMVQGGGTLIIEDAVTFESSASLTLEEGATIEGTSSGNILVINGPFSCGPNTTIKNFTHDGTGYVEIYNGQAVTFDNVIFINTHTHIKSRNAPAEIRNSSFTGSSLYLEGEKQENCVVDNNVFNFSPNTSALRVESYLSYAITNNVVENNSGNGIALYYTGNEAMKKHDVTGNTIRYNYGTGNSKGLLIYSSVTRVNHNRIYENDYGAGIFHKSTVEMYGDSKTGSQQIYNNRKNQIIATDNSFPWYFRWNIVQKTSSSYPLIYCQEVKTFVHDVSNNCWGDNFVPQEDLVPLKSFTFFPPWDCEFGEALDDPSAPMIAYETAINEVEDADYTGAEAQLQSIVSTWPESSFASTAMKMMPAIAVQLNNLNQLINYYNTNSNIQQDEELKKLAGYLTADCRVYMENYQAALSFYEDIIADPPTPEDSIYAVIDAGKVSYMMEENGKAASASFKFQEMIPKTFELYTRNRKKLLDEIGGMPNDAEEIVQQPNETNSDLPTGEVDIYPNPVQNTLNITCNFHQAGTVAVKIYNSAGKLIRALHHEMSNSVQYQETVNMEDLPDGIYFIKIDQNLTTLHTQSIVVN</sequence>
<dbReference type="KEGG" id="blq:L21SP5_02315"/>
<feature type="domain" description="Periplasmic copper-binding protein NosD beta helix" evidence="1">
    <location>
        <begin position="626"/>
        <end position="814"/>
    </location>
</feature>
<accession>A0A0S2I116</accession>
<evidence type="ECO:0008006" key="5">
    <source>
        <dbReference type="Google" id="ProtNLM"/>
    </source>
</evidence>
<gene>
    <name evidence="3" type="ORF">L21SP5_02315</name>
</gene>
<dbReference type="AlphaFoldDB" id="A0A0S2I116"/>
<evidence type="ECO:0000313" key="3">
    <source>
        <dbReference type="EMBL" id="ALO15947.1"/>
    </source>
</evidence>
<dbReference type="InterPro" id="IPR011050">
    <property type="entry name" value="Pectin_lyase_fold/virulence"/>
</dbReference>
<dbReference type="RefSeq" id="WP_057953364.1">
    <property type="nucleotide sequence ID" value="NZ_CP013118.1"/>
</dbReference>
<dbReference type="STRING" id="1307839.L21SP5_02315"/>